<comment type="caution">
    <text evidence="2">The sequence shown here is derived from an EMBL/GenBank/DDBJ whole genome shotgun (WGS) entry which is preliminary data.</text>
</comment>
<evidence type="ECO:0000313" key="2">
    <source>
        <dbReference type="EMBL" id="KAK5972319.1"/>
    </source>
</evidence>
<evidence type="ECO:0000256" key="1">
    <source>
        <dbReference type="SAM" id="MobiDB-lite"/>
    </source>
</evidence>
<gene>
    <name evidence="2" type="ORF">GCK32_022105</name>
</gene>
<dbReference type="AlphaFoldDB" id="A0AAN8J0L5"/>
<proteinExistence type="predicted"/>
<protein>
    <submittedName>
        <fullName evidence="2">Uncharacterized protein</fullName>
    </submittedName>
</protein>
<dbReference type="Proteomes" id="UP001331761">
    <property type="component" value="Unassembled WGS sequence"/>
</dbReference>
<reference evidence="2 3" key="1">
    <citation type="submission" date="2019-10" db="EMBL/GenBank/DDBJ databases">
        <title>Assembly and Annotation for the nematode Trichostrongylus colubriformis.</title>
        <authorList>
            <person name="Martin J."/>
        </authorList>
    </citation>
    <scope>NUCLEOTIDE SEQUENCE [LARGE SCALE GENOMIC DNA]</scope>
    <source>
        <strain evidence="2">G859</strain>
        <tissue evidence="2">Whole worm</tissue>
    </source>
</reference>
<name>A0AAN8J0L5_TRICO</name>
<accession>A0AAN8J0L5</accession>
<dbReference type="EMBL" id="WIXE01016769">
    <property type="protein sequence ID" value="KAK5972319.1"/>
    <property type="molecule type" value="Genomic_DNA"/>
</dbReference>
<sequence length="34" mass="4075">MLVDEDEFYGDPPDTSYGYAPKSFRQKRHYPEVH</sequence>
<feature type="non-terminal residue" evidence="2">
    <location>
        <position position="34"/>
    </location>
</feature>
<feature type="region of interest" description="Disordered" evidence="1">
    <location>
        <begin position="1"/>
        <end position="34"/>
    </location>
</feature>
<evidence type="ECO:0000313" key="3">
    <source>
        <dbReference type="Proteomes" id="UP001331761"/>
    </source>
</evidence>
<organism evidence="2 3">
    <name type="scientific">Trichostrongylus colubriformis</name>
    <name type="common">Black scour worm</name>
    <dbReference type="NCBI Taxonomy" id="6319"/>
    <lineage>
        <taxon>Eukaryota</taxon>
        <taxon>Metazoa</taxon>
        <taxon>Ecdysozoa</taxon>
        <taxon>Nematoda</taxon>
        <taxon>Chromadorea</taxon>
        <taxon>Rhabditida</taxon>
        <taxon>Rhabditina</taxon>
        <taxon>Rhabditomorpha</taxon>
        <taxon>Strongyloidea</taxon>
        <taxon>Trichostrongylidae</taxon>
        <taxon>Trichostrongylus</taxon>
    </lineage>
</organism>
<keyword evidence="3" id="KW-1185">Reference proteome</keyword>